<sequence length="347" mass="39908">MKNIDVLVIGYFGFKNNQIDGQTIKTRNIYDLIVQESPELNIEFYDTQEFQSSKFSIFTAIGKLLLTRKVVYLPGQNNLKHFYPIIDVIQKIKKFGIVYIAVGGWLNDFLLKNPSMVKSFKKFDGILVESDALKNLLISNFNLIQADVLTNFRIQAFQPSSNNDDDFFRVVFMARVTKLKGIDLVIDYAIHTKANQQNLRKKVLIDFYGPINHKDSLDFLLDVEKYDNVRYLGVVEPEVVFETLQNYDVLVLPTTYPGEGFPGTIVDAYISGIPVVVSRWKYLPEFVEDKKTGFLFDVDDKNAFFAHLDKLCNDPELLSEFKINAKLKSDEYSHHSAWPILEAILNK</sequence>
<comment type="caution">
    <text evidence="2">The sequence shown here is derived from an EMBL/GenBank/DDBJ whole genome shotgun (WGS) entry which is preliminary data.</text>
</comment>
<dbReference type="eggNOG" id="COG0438">
    <property type="taxonomic scope" value="Bacteria"/>
</dbReference>
<dbReference type="PANTHER" id="PTHR12526">
    <property type="entry name" value="GLYCOSYLTRANSFERASE"/>
    <property type="match status" value="1"/>
</dbReference>
<protein>
    <recommendedName>
        <fullName evidence="1">Glycosyl transferase family 1 domain-containing protein</fullName>
    </recommendedName>
</protein>
<dbReference type="PANTHER" id="PTHR12526:SF630">
    <property type="entry name" value="GLYCOSYLTRANSFERASE"/>
    <property type="match status" value="1"/>
</dbReference>
<accession>A0A081PDZ7</accession>
<dbReference type="Gene3D" id="3.40.50.2000">
    <property type="entry name" value="Glycogen Phosphorylase B"/>
    <property type="match status" value="1"/>
</dbReference>
<dbReference type="CDD" id="cd03801">
    <property type="entry name" value="GT4_PimA-like"/>
    <property type="match status" value="1"/>
</dbReference>
<dbReference type="InterPro" id="IPR001296">
    <property type="entry name" value="Glyco_trans_1"/>
</dbReference>
<evidence type="ECO:0000313" key="3">
    <source>
        <dbReference type="Proteomes" id="UP000028007"/>
    </source>
</evidence>
<feature type="domain" description="Glycosyl transferase family 1" evidence="1">
    <location>
        <begin position="157"/>
        <end position="326"/>
    </location>
</feature>
<name>A0A081PDZ7_9SPHI</name>
<dbReference type="OrthoDB" id="9790710at2"/>
<dbReference type="RefSeq" id="WP_037443098.1">
    <property type="nucleotide sequence ID" value="NZ_JNFF01000092.1"/>
</dbReference>
<evidence type="ECO:0000313" key="2">
    <source>
        <dbReference type="EMBL" id="KEQ28920.1"/>
    </source>
</evidence>
<dbReference type="SUPFAM" id="SSF53756">
    <property type="entry name" value="UDP-Glycosyltransferase/glycogen phosphorylase"/>
    <property type="match status" value="1"/>
</dbReference>
<proteinExistence type="predicted"/>
<dbReference type="AlphaFoldDB" id="A0A081PDZ7"/>
<dbReference type="Pfam" id="PF00534">
    <property type="entry name" value="Glycos_transf_1"/>
    <property type="match status" value="1"/>
</dbReference>
<reference evidence="2 3" key="1">
    <citation type="journal article" date="1992" name="Int. J. Syst. Bacteriol.">
        <title>Sphingobacterium antarcticus sp. nov. a Psychrotrophic Bacterium from the Soils of Schirmacher Oasis, Antarctica.</title>
        <authorList>
            <person name="Shivaji S."/>
            <person name="Ray M.K."/>
            <person name="Rao N.S."/>
            <person name="Saiserr L."/>
            <person name="Jagannadham M.V."/>
            <person name="Kumar G.S."/>
            <person name="Reddy G."/>
            <person name="Bhargava P.M."/>
        </authorList>
    </citation>
    <scope>NUCLEOTIDE SEQUENCE [LARGE SCALE GENOMIC DNA]</scope>
    <source>
        <strain evidence="2 3">4BY</strain>
    </source>
</reference>
<gene>
    <name evidence="2" type="ORF">N180_15335</name>
</gene>
<organism evidence="2 3">
    <name type="scientific">Pedobacter antarcticus 4BY</name>
    <dbReference type="NCBI Taxonomy" id="1358423"/>
    <lineage>
        <taxon>Bacteria</taxon>
        <taxon>Pseudomonadati</taxon>
        <taxon>Bacteroidota</taxon>
        <taxon>Sphingobacteriia</taxon>
        <taxon>Sphingobacteriales</taxon>
        <taxon>Sphingobacteriaceae</taxon>
        <taxon>Pedobacter</taxon>
    </lineage>
</organism>
<evidence type="ECO:0000259" key="1">
    <source>
        <dbReference type="Pfam" id="PF00534"/>
    </source>
</evidence>
<dbReference type="GO" id="GO:0016757">
    <property type="term" value="F:glycosyltransferase activity"/>
    <property type="evidence" value="ECO:0007669"/>
    <property type="project" value="InterPro"/>
</dbReference>
<dbReference type="EMBL" id="JNFF01000092">
    <property type="protein sequence ID" value="KEQ28920.1"/>
    <property type="molecule type" value="Genomic_DNA"/>
</dbReference>
<dbReference type="Proteomes" id="UP000028007">
    <property type="component" value="Unassembled WGS sequence"/>
</dbReference>
<keyword evidence="3" id="KW-1185">Reference proteome</keyword>